<reference evidence="3" key="1">
    <citation type="submission" date="2020-09" db="EMBL/GenBank/DDBJ databases">
        <title>Whole genome shotgun sequence of Streptomyces cinnamonensis NBRC 15873.</title>
        <authorList>
            <person name="Komaki H."/>
            <person name="Tamura T."/>
        </authorList>
    </citation>
    <scope>NUCLEOTIDE SEQUENCE [LARGE SCALE GENOMIC DNA]</scope>
    <source>
        <strain evidence="3">NBRC 15873</strain>
    </source>
</reference>
<feature type="compositionally biased region" description="Pro residues" evidence="1">
    <location>
        <begin position="110"/>
        <end position="134"/>
    </location>
</feature>
<sequence length="306" mass="32780">MGLHEDIDPSSARNAAELVALMRDLHGRSGLSYRRLERRAAEQGRVLTRSTISYVLTRPSLPRPDMLAAFVAACGRERETAAWLDALERLTAGPESGSREAGSPAAPTDAPAPPPTPGEAPDPAPDPAPRPAPKAVPGGRLRQRRLLLVIGAVVAALGLGHWLVKGVPGAATSPSSGDVAPSATPAKRPATGFTLFEGRSQKGTTAASVGYRFWDTGDGWFGIEYVTPYSRDEPDAYQDGWGGTLRMHYEDRFGAHTVGLTDNPDGEPDAGKDGIRYGLKNVWFEVCDSDGREMLRGCQRLRKART</sequence>
<gene>
    <name evidence="2" type="ORF">Scinn_72440</name>
</gene>
<evidence type="ECO:0000256" key="1">
    <source>
        <dbReference type="SAM" id="MobiDB-lite"/>
    </source>
</evidence>
<evidence type="ECO:0000313" key="3">
    <source>
        <dbReference type="Proteomes" id="UP000660554"/>
    </source>
</evidence>
<evidence type="ECO:0000313" key="2">
    <source>
        <dbReference type="EMBL" id="GHI17781.1"/>
    </source>
</evidence>
<dbReference type="Proteomes" id="UP000660554">
    <property type="component" value="Unassembled WGS sequence"/>
</dbReference>
<keyword evidence="3" id="KW-1185">Reference proteome</keyword>
<dbReference type="EMBL" id="BNDV01000017">
    <property type="protein sequence ID" value="GHI17781.1"/>
    <property type="molecule type" value="Genomic_DNA"/>
</dbReference>
<proteinExistence type="predicted"/>
<evidence type="ECO:0008006" key="4">
    <source>
        <dbReference type="Google" id="ProtNLM"/>
    </source>
</evidence>
<name>A0ABQ3NYD4_STRVG</name>
<dbReference type="GeneID" id="86958937"/>
<dbReference type="RefSeq" id="WP_185557796.1">
    <property type="nucleotide sequence ID" value="NZ_BMRU01000071.1"/>
</dbReference>
<comment type="caution">
    <text evidence="2">The sequence shown here is derived from an EMBL/GenBank/DDBJ whole genome shotgun (WGS) entry which is preliminary data.</text>
</comment>
<feature type="region of interest" description="Disordered" evidence="1">
    <location>
        <begin position="93"/>
        <end position="138"/>
    </location>
</feature>
<organism evidence="2 3">
    <name type="scientific">Streptomyces virginiae</name>
    <name type="common">Streptomyces cinnamonensis</name>
    <dbReference type="NCBI Taxonomy" id="1961"/>
    <lineage>
        <taxon>Bacteria</taxon>
        <taxon>Bacillati</taxon>
        <taxon>Actinomycetota</taxon>
        <taxon>Actinomycetes</taxon>
        <taxon>Kitasatosporales</taxon>
        <taxon>Streptomycetaceae</taxon>
        <taxon>Streptomyces</taxon>
    </lineage>
</organism>
<protein>
    <recommendedName>
        <fullName evidence="4">HTH cro/C1-type domain-containing protein</fullName>
    </recommendedName>
</protein>
<accession>A0ABQ3NYD4</accession>